<reference evidence="2 3" key="1">
    <citation type="submission" date="2020-03" db="EMBL/GenBank/DDBJ databases">
        <title>Complete genome sequence of Monaibacterium sp. ALG8 with diverse plasmids.</title>
        <authorList>
            <person name="Sun C."/>
        </authorList>
    </citation>
    <scope>NUCLEOTIDE SEQUENCE [LARGE SCALE GENOMIC DNA]</scope>
    <source>
        <strain evidence="2 3">ALG8</strain>
    </source>
</reference>
<organism evidence="2 3">
    <name type="scientific">Pontivivens nitratireducens</name>
    <dbReference type="NCBI Taxonomy" id="2758038"/>
    <lineage>
        <taxon>Bacteria</taxon>
        <taxon>Pseudomonadati</taxon>
        <taxon>Pseudomonadota</taxon>
        <taxon>Alphaproteobacteria</taxon>
        <taxon>Rhodobacterales</taxon>
        <taxon>Paracoccaceae</taxon>
        <taxon>Pontivivens</taxon>
    </lineage>
</organism>
<dbReference type="KEGG" id="mon:G8E03_05065"/>
<protein>
    <submittedName>
        <fullName evidence="2">Uncharacterized protein</fullName>
    </submittedName>
</protein>
<dbReference type="EMBL" id="CP049811">
    <property type="protein sequence ID" value="QIK40187.1"/>
    <property type="molecule type" value="Genomic_DNA"/>
</dbReference>
<dbReference type="AlphaFoldDB" id="A0A6G7VK65"/>
<accession>A0A6G7VK65</accession>
<feature type="signal peptide" evidence="1">
    <location>
        <begin position="1"/>
        <end position="19"/>
    </location>
</feature>
<evidence type="ECO:0000313" key="2">
    <source>
        <dbReference type="EMBL" id="QIK40187.1"/>
    </source>
</evidence>
<dbReference type="RefSeq" id="WP_166189350.1">
    <property type="nucleotide sequence ID" value="NZ_CP049811.1"/>
</dbReference>
<feature type="chain" id="PRO_5026277896" evidence="1">
    <location>
        <begin position="20"/>
        <end position="164"/>
    </location>
</feature>
<dbReference type="PROSITE" id="PS51257">
    <property type="entry name" value="PROKAR_LIPOPROTEIN"/>
    <property type="match status" value="1"/>
</dbReference>
<sequence length="164" mass="16151">MRLSIPVLLATSIAISGCAATSPGLAVQAPAATGKGSAVPATRAAMPVAPMAPQATRVATPVAPIATQAAPMATQAAPVATQAAPLAVQAAPMATQAAPMAVPVPAATGINFGNDSGSYPFDGECDDPRFRGAGMAVAASLSSSNRFRDASDCQTLFNAGLIFL</sequence>
<keyword evidence="3" id="KW-1185">Reference proteome</keyword>
<keyword evidence="1" id="KW-0732">Signal</keyword>
<evidence type="ECO:0000313" key="3">
    <source>
        <dbReference type="Proteomes" id="UP000500791"/>
    </source>
</evidence>
<dbReference type="Proteomes" id="UP000500791">
    <property type="component" value="Chromosome"/>
</dbReference>
<name>A0A6G7VK65_9RHOB</name>
<evidence type="ECO:0000256" key="1">
    <source>
        <dbReference type="SAM" id="SignalP"/>
    </source>
</evidence>
<proteinExistence type="predicted"/>
<gene>
    <name evidence="2" type="ORF">G8E03_05065</name>
</gene>